<protein>
    <submittedName>
        <fullName evidence="4">DegT/DnrJ/EryC1/StrS family aminotransferase</fullName>
    </submittedName>
</protein>
<evidence type="ECO:0000256" key="1">
    <source>
        <dbReference type="ARBA" id="ARBA00022898"/>
    </source>
</evidence>
<dbReference type="InterPro" id="IPR015421">
    <property type="entry name" value="PyrdxlP-dep_Trfase_major"/>
</dbReference>
<comment type="similarity">
    <text evidence="2 3">Belongs to the DegT/DnrJ/EryC1 family.</text>
</comment>
<dbReference type="GO" id="GO:0008483">
    <property type="term" value="F:transaminase activity"/>
    <property type="evidence" value="ECO:0007669"/>
    <property type="project" value="UniProtKB-KW"/>
</dbReference>
<keyword evidence="5" id="KW-1185">Reference proteome</keyword>
<name>A0ABT5XNU2_9FLAO</name>
<dbReference type="Proteomes" id="UP001217083">
    <property type="component" value="Unassembled WGS sequence"/>
</dbReference>
<dbReference type="Gene3D" id="3.40.640.10">
    <property type="entry name" value="Type I PLP-dependent aspartate aminotransferase-like (Major domain)"/>
    <property type="match status" value="1"/>
</dbReference>
<organism evidence="4 5">
    <name type="scientific">Flagellimonas okinawensis</name>
    <dbReference type="NCBI Taxonomy" id="3031324"/>
    <lineage>
        <taxon>Bacteria</taxon>
        <taxon>Pseudomonadati</taxon>
        <taxon>Bacteroidota</taxon>
        <taxon>Flavobacteriia</taxon>
        <taxon>Flavobacteriales</taxon>
        <taxon>Flavobacteriaceae</taxon>
        <taxon>Flagellimonas</taxon>
    </lineage>
</organism>
<dbReference type="RefSeq" id="WP_275649545.1">
    <property type="nucleotide sequence ID" value="NZ_JARFVA010000003.1"/>
</dbReference>
<dbReference type="InterPro" id="IPR000653">
    <property type="entry name" value="DegT/StrS_aminotransferase"/>
</dbReference>
<dbReference type="PANTHER" id="PTHR30244:SF36">
    <property type="entry name" value="3-OXO-GLUCOSE-6-PHOSPHATE:GLUTAMATE AMINOTRANSFERASE"/>
    <property type="match status" value="1"/>
</dbReference>
<sequence>MKKIQMVDLKGQYEGIKTEVNEAIAEILDSSAFINGPHVHAFQNELEEYLNVKHVIPCANGTDALQICMMGLGLQPGDEVITADFTFAATVEVIGLLQLTPVLVDVEPDTFNIDVSAIEKAITPKTRAIVPVHLFGQCANMDDIMELAKKHDLYVIEDNAQAIGGSYYSKDGSKQKAGTIGHVGATSFFPSKNLGCYGDGGAIFTNDDDLAHTIRGIVNHGMYKRYYHDVVGVNSRLDSIQAAVLRAKLPKLDFYNQKRWEAASKYSKAFKGQEHIVVPRISCGCDTEKSICDCHVFHQYTLRITNGKRDGLVQHLNDNNVPCGVYYPVPLHKQKAYADERYVEEDFPVTNQLVNEVISLPMHTELDNEQIDFMTNLVIDFVNK</sequence>
<dbReference type="PIRSF" id="PIRSF000390">
    <property type="entry name" value="PLP_StrS"/>
    <property type="match status" value="1"/>
</dbReference>
<dbReference type="Gene3D" id="3.90.1150.10">
    <property type="entry name" value="Aspartate Aminotransferase, domain 1"/>
    <property type="match status" value="1"/>
</dbReference>
<accession>A0ABT5XNU2</accession>
<evidence type="ECO:0000256" key="2">
    <source>
        <dbReference type="ARBA" id="ARBA00037999"/>
    </source>
</evidence>
<evidence type="ECO:0000313" key="5">
    <source>
        <dbReference type="Proteomes" id="UP001217083"/>
    </source>
</evidence>
<comment type="caution">
    <text evidence="4">The sequence shown here is derived from an EMBL/GenBank/DDBJ whole genome shotgun (WGS) entry which is preliminary data.</text>
</comment>
<evidence type="ECO:0000256" key="3">
    <source>
        <dbReference type="RuleBase" id="RU004508"/>
    </source>
</evidence>
<dbReference type="SUPFAM" id="SSF53383">
    <property type="entry name" value="PLP-dependent transferases"/>
    <property type="match status" value="1"/>
</dbReference>
<dbReference type="CDD" id="cd00616">
    <property type="entry name" value="AHBA_syn"/>
    <property type="match status" value="1"/>
</dbReference>
<dbReference type="EMBL" id="JARFVA010000003">
    <property type="protein sequence ID" value="MDF0707567.1"/>
    <property type="molecule type" value="Genomic_DNA"/>
</dbReference>
<dbReference type="Pfam" id="PF01041">
    <property type="entry name" value="DegT_DnrJ_EryC1"/>
    <property type="match status" value="1"/>
</dbReference>
<keyword evidence="4" id="KW-0032">Aminotransferase</keyword>
<keyword evidence="4" id="KW-0808">Transferase</keyword>
<reference evidence="4 5" key="1">
    <citation type="submission" date="2023-03" db="EMBL/GenBank/DDBJ databases">
        <title>Muricauda XX sp. nov. and Muricauda XXX sp. nov., two novel species isolated from Okinawa Trough.</title>
        <authorList>
            <person name="Cao W."/>
            <person name="Deng X."/>
        </authorList>
    </citation>
    <scope>NUCLEOTIDE SEQUENCE [LARGE SCALE GENOMIC DNA]</scope>
    <source>
        <strain evidence="4 5">81s02</strain>
    </source>
</reference>
<gene>
    <name evidence="4" type="ORF">PY091_10095</name>
</gene>
<proteinExistence type="inferred from homology"/>
<dbReference type="InterPro" id="IPR015422">
    <property type="entry name" value="PyrdxlP-dep_Trfase_small"/>
</dbReference>
<evidence type="ECO:0000313" key="4">
    <source>
        <dbReference type="EMBL" id="MDF0707567.1"/>
    </source>
</evidence>
<dbReference type="PANTHER" id="PTHR30244">
    <property type="entry name" value="TRANSAMINASE"/>
    <property type="match status" value="1"/>
</dbReference>
<dbReference type="InterPro" id="IPR015424">
    <property type="entry name" value="PyrdxlP-dep_Trfase"/>
</dbReference>
<keyword evidence="1 3" id="KW-0663">Pyridoxal phosphate</keyword>